<dbReference type="InterPro" id="IPR000086">
    <property type="entry name" value="NUDIX_hydrolase_dom"/>
</dbReference>
<evidence type="ECO:0000256" key="2">
    <source>
        <dbReference type="ARBA" id="ARBA00022801"/>
    </source>
</evidence>
<dbReference type="PROSITE" id="PS51462">
    <property type="entry name" value="NUDIX"/>
    <property type="match status" value="1"/>
</dbReference>
<dbReference type="GO" id="GO:0006754">
    <property type="term" value="P:ATP biosynthetic process"/>
    <property type="evidence" value="ECO:0007669"/>
    <property type="project" value="TreeGrafter"/>
</dbReference>
<evidence type="ECO:0000259" key="3">
    <source>
        <dbReference type="PROSITE" id="PS51462"/>
    </source>
</evidence>
<dbReference type="PROSITE" id="PS00893">
    <property type="entry name" value="NUDIX_BOX"/>
    <property type="match status" value="1"/>
</dbReference>
<dbReference type="InterPro" id="IPR020084">
    <property type="entry name" value="NUDIX_hydrolase_CS"/>
</dbReference>
<dbReference type="Proteomes" id="UP000077628">
    <property type="component" value="Unassembled WGS sequence"/>
</dbReference>
<feature type="domain" description="Nudix hydrolase" evidence="3">
    <location>
        <begin position="41"/>
        <end position="172"/>
    </location>
</feature>
<keyword evidence="2 4" id="KW-0378">Hydrolase</keyword>
<protein>
    <submittedName>
        <fullName evidence="4">ADP compounds hydrolase NudE</fullName>
    </submittedName>
</protein>
<dbReference type="InterPro" id="IPR051325">
    <property type="entry name" value="Nudix_hydrolase_domain"/>
</dbReference>
<proteinExistence type="predicted"/>
<comment type="cofactor">
    <cofactor evidence="1">
        <name>Mg(2+)</name>
        <dbReference type="ChEBI" id="CHEBI:18420"/>
    </cofactor>
</comment>
<dbReference type="GO" id="GO:0006167">
    <property type="term" value="P:AMP biosynthetic process"/>
    <property type="evidence" value="ECO:0007669"/>
    <property type="project" value="TreeGrafter"/>
</dbReference>
<keyword evidence="5" id="KW-1185">Reference proteome</keyword>
<dbReference type="PANTHER" id="PTHR21340:SF0">
    <property type="entry name" value="BIS(5'-NUCLEOSYL)-TETRAPHOSPHATASE [ASYMMETRICAL]"/>
    <property type="match status" value="1"/>
</dbReference>
<gene>
    <name evidence="4" type="ORF">A1355_20620</name>
</gene>
<dbReference type="FunFam" id="3.90.79.10:FF:000006">
    <property type="entry name" value="ADP compounds hydrolase NudE"/>
    <property type="match status" value="1"/>
</dbReference>
<accession>A0A177P2Z3</accession>
<dbReference type="InterPro" id="IPR015797">
    <property type="entry name" value="NUDIX_hydrolase-like_dom_sf"/>
</dbReference>
<evidence type="ECO:0000256" key="1">
    <source>
        <dbReference type="ARBA" id="ARBA00001946"/>
    </source>
</evidence>
<sequence>MPNRPKILNKTVVAQTSQFRVEALELEFSNGVRRRYERLARGGTGCGAVLIVPMLDIDTVLLVREYAAGLHRYELGLPKGKLDDGEDMLSAANRELKEEIGYGAASLRHLHQVSLAPAYLEHTIDIILAEQLYPEKLVGDEPEELQVVPWPLARIDSLLASGECSEARSIAALYLARDHLRRRD</sequence>
<dbReference type="SUPFAM" id="SSF55811">
    <property type="entry name" value="Nudix"/>
    <property type="match status" value="1"/>
</dbReference>
<dbReference type="CDD" id="cd24156">
    <property type="entry name" value="NUDIX_ADPRase_NudE"/>
    <property type="match status" value="1"/>
</dbReference>
<dbReference type="OrthoDB" id="9806150at2"/>
<dbReference type="Pfam" id="PF00293">
    <property type="entry name" value="NUDIX"/>
    <property type="match status" value="1"/>
</dbReference>
<dbReference type="EMBL" id="LUUK01000047">
    <property type="protein sequence ID" value="OAI24452.1"/>
    <property type="molecule type" value="Genomic_DNA"/>
</dbReference>
<organism evidence="4 5">
    <name type="scientific">Methylomonas koyamae</name>
    <dbReference type="NCBI Taxonomy" id="702114"/>
    <lineage>
        <taxon>Bacteria</taxon>
        <taxon>Pseudomonadati</taxon>
        <taxon>Pseudomonadota</taxon>
        <taxon>Gammaproteobacteria</taxon>
        <taxon>Methylococcales</taxon>
        <taxon>Methylococcaceae</taxon>
        <taxon>Methylomonas</taxon>
    </lineage>
</organism>
<evidence type="ECO:0000313" key="5">
    <source>
        <dbReference type="Proteomes" id="UP000077628"/>
    </source>
</evidence>
<reference evidence="5" key="1">
    <citation type="submission" date="2016-03" db="EMBL/GenBank/DDBJ databases">
        <authorList>
            <person name="Heylen K."/>
            <person name="De Vos P."/>
            <person name="Vekeman B."/>
        </authorList>
    </citation>
    <scope>NUCLEOTIDE SEQUENCE [LARGE SCALE GENOMIC DNA]</scope>
    <source>
        <strain evidence="5">R-45383</strain>
    </source>
</reference>
<dbReference type="NCBIfam" id="NF008736">
    <property type="entry name" value="PRK11762.1"/>
    <property type="match status" value="1"/>
</dbReference>
<dbReference type="PANTHER" id="PTHR21340">
    <property type="entry name" value="DIADENOSINE 5,5-P1,P4-TETRAPHOSPHATE PYROPHOSPHOHYDROLASE MUTT"/>
    <property type="match status" value="1"/>
</dbReference>
<dbReference type="STRING" id="702114.A1355_20620"/>
<dbReference type="AlphaFoldDB" id="A0A177P2Z3"/>
<dbReference type="Gene3D" id="3.90.79.10">
    <property type="entry name" value="Nucleoside Triphosphate Pyrophosphohydrolase"/>
    <property type="match status" value="1"/>
</dbReference>
<evidence type="ECO:0000313" key="4">
    <source>
        <dbReference type="EMBL" id="OAI24452.1"/>
    </source>
</evidence>
<comment type="caution">
    <text evidence="4">The sequence shown here is derived from an EMBL/GenBank/DDBJ whole genome shotgun (WGS) entry which is preliminary data.</text>
</comment>
<dbReference type="RefSeq" id="WP_064025449.1">
    <property type="nucleotide sequence ID" value="NZ_LUUK01000047.1"/>
</dbReference>
<name>A0A177P2Z3_9GAMM</name>
<dbReference type="GO" id="GO:0004081">
    <property type="term" value="F:bis(5'-nucleosyl)-tetraphosphatase (asymmetrical) activity"/>
    <property type="evidence" value="ECO:0007669"/>
    <property type="project" value="TreeGrafter"/>
</dbReference>